<dbReference type="VEuPathDB" id="TriTrypDB:LdCL_280029100"/>
<evidence type="ECO:0000256" key="1">
    <source>
        <dbReference type="SAM" id="MobiDB-lite"/>
    </source>
</evidence>
<feature type="compositionally biased region" description="Low complexity" evidence="1">
    <location>
        <begin position="482"/>
        <end position="495"/>
    </location>
</feature>
<name>A0A504WUT2_LEIDO</name>
<feature type="region of interest" description="Disordered" evidence="1">
    <location>
        <begin position="40"/>
        <end position="83"/>
    </location>
</feature>
<feature type="compositionally biased region" description="Low complexity" evidence="1">
    <location>
        <begin position="423"/>
        <end position="444"/>
    </location>
</feature>
<dbReference type="VEuPathDB" id="TriTrypDB:LdCL_280029000"/>
<comment type="caution">
    <text evidence="2">The sequence shown here is derived from an EMBL/GenBank/DDBJ whole genome shotgun (WGS) entry which is preliminary data.</text>
</comment>
<dbReference type="VEuPathDB" id="TriTrypDB:LDHU3_28.3240"/>
<dbReference type="PANTHER" id="PTHR21174">
    <property type="match status" value="1"/>
</dbReference>
<gene>
    <name evidence="2" type="ORF">CGC20_12955</name>
</gene>
<feature type="compositionally biased region" description="Low complexity" evidence="1">
    <location>
        <begin position="458"/>
        <end position="474"/>
    </location>
</feature>
<sequence>MISKGGNSGLGSGSGVKPRLVAKVSGVQRATAFLSAIDPTELHPHPLRGAARSITKDGSGGSSSSNPDSLGGSFNNAETEEERAVLDGMSRALGTGADGCDTLRNFTIRVPSSSAFEAPANTHVGGLASAATQSTSAPAVANTTSSSDPDAIVATDAVASDHPHFSSTIRRAPVGKAVSQLTPQQFQHRRRQPFAADFSLRYRRQENFLNGATAAGGLGTGASGARQDAGASAANGGLTTAGGDISGTTLNGGVTGAGGESNLLPSQGHRHRISCNSGGKPPLQVHELVKREGQRVRLRWIYGDSRGKRSPKCGPGGGDGVAVGKGSLPAYGRGSVPGALETEWSGTPQHLSSTSHTLSAATPMSLCTILTKFEPRVTSLWKEDQVIQPYRGESNANFVVNGQYLAGNYADRRHVAEMTSVVVSSSSSDSGLRTHSLYSSSSSKTRSDGSTHSRRGSSNRTQSHSSSSYGSSRGSSRHSRGSSRSSRSSSRSSSNARHRRRHHNRGRGGIISGEGDIRSYRKVLARQQCRNNPAFSNAYFLDTGNITGGERRRKMISLPSYRVSMISFVDKKILKKDLNHNFYIQHPELEVRDIKLTHLRKIKHELLVYALEDNSLLDLTTTAYAYWYFERLVVQGMVGKHNRKEIMAACVLLAIKFLETGDLMKKIAYFKNRWRRFHNVSGVHVGNVIKTHIERLLQLINVTSQEYYSKKFVSPAYLNHYNCYSNLYYYSGMLIASSAPRQLSLLSIITTLLRDVSEGHFRRFIYDRYTEPQRHYHTLEHLEEMLGQLVTYEAEHGWHGACIPAMVEESVSSSAPPSELLTGADRVTYEWTGTVLLLSVLFHDVVYDPTRGDNEEASAAVAAEFLQEMQRESEVASSSSSAAAAAVSAAALTSVAGASALPSASGATCAEDDASPQHPPRYSSAPPLLWADAQAIEFVRNSTTTYILKTKEHLSVEPKQPLHLPSSPAEAFTLAERGVVSAVVQQSRDDPLHVFLDLDLAILGHPDADTYRHRYADNIQREYSHYPRADFLKGRAGFLNVFAQHPQWYKTPYFFYRLEAHARHNAAQEVKTLTAELADVQMAS</sequence>
<dbReference type="Proteomes" id="UP000318821">
    <property type="component" value="Unassembled WGS sequence"/>
</dbReference>
<feature type="compositionally biased region" description="Low complexity" evidence="1">
    <location>
        <begin position="62"/>
        <end position="73"/>
    </location>
</feature>
<feature type="region of interest" description="Disordered" evidence="1">
    <location>
        <begin position="423"/>
        <end position="513"/>
    </location>
</feature>
<feature type="region of interest" description="Disordered" evidence="1">
    <location>
        <begin position="903"/>
        <end position="923"/>
    </location>
</feature>
<dbReference type="AlphaFoldDB" id="A0A504WUT2"/>
<organism evidence="2 3">
    <name type="scientific">Leishmania donovani</name>
    <dbReference type="NCBI Taxonomy" id="5661"/>
    <lineage>
        <taxon>Eukaryota</taxon>
        <taxon>Discoba</taxon>
        <taxon>Euglenozoa</taxon>
        <taxon>Kinetoplastea</taxon>
        <taxon>Metakinetoplastina</taxon>
        <taxon>Trypanosomatida</taxon>
        <taxon>Trypanosomatidae</taxon>
        <taxon>Leishmaniinae</taxon>
        <taxon>Leishmania</taxon>
    </lineage>
</organism>
<proteinExistence type="predicted"/>
<feature type="compositionally biased region" description="Basic residues" evidence="1">
    <location>
        <begin position="496"/>
        <end position="506"/>
    </location>
</feature>
<dbReference type="VEuPathDB" id="TriTrypDB:LdBPK_282410.1"/>
<dbReference type="InterPro" id="IPR009218">
    <property type="entry name" value="HD_phosphohydro"/>
</dbReference>
<dbReference type="SUPFAM" id="SSF47954">
    <property type="entry name" value="Cyclin-like"/>
    <property type="match status" value="1"/>
</dbReference>
<accession>A0A504WUT2</accession>
<dbReference type="VEuPathDB" id="TriTrypDB:LDHU3_28.3230"/>
<evidence type="ECO:0000313" key="2">
    <source>
        <dbReference type="EMBL" id="TPP40406.1"/>
    </source>
</evidence>
<feature type="region of interest" description="Disordered" evidence="1">
    <location>
        <begin position="251"/>
        <end position="282"/>
    </location>
</feature>
<reference evidence="3" key="1">
    <citation type="submission" date="2019-02" db="EMBL/GenBank/DDBJ databases">
        <title>FDA dAtabase for Regulatory Grade micrObial Sequences (FDA-ARGOS): Supporting development and validation of Infectious Disease Dx tests.</title>
        <authorList>
            <person name="Duncan R."/>
            <person name="Fisher C."/>
            <person name="Tallon L."/>
            <person name="Sadzewicz L."/>
            <person name="Sengamalay N."/>
            <person name="Ott S."/>
            <person name="Godinez A."/>
            <person name="Nagaraj S."/>
            <person name="Vavikolanu K."/>
            <person name="Vyas G."/>
            <person name="Nadendla S."/>
            <person name="Aluvathingal J."/>
            <person name="Sichtig H."/>
        </authorList>
    </citation>
    <scope>NUCLEOTIDE SEQUENCE [LARGE SCALE GENOMIC DNA]</scope>
    <source>
        <strain evidence="3">FDAARGOS_360</strain>
    </source>
</reference>
<evidence type="ECO:0000313" key="3">
    <source>
        <dbReference type="Proteomes" id="UP000318821"/>
    </source>
</evidence>
<dbReference type="EMBL" id="RHLD01000012">
    <property type="protein sequence ID" value="TPP40406.1"/>
    <property type="molecule type" value="Genomic_DNA"/>
</dbReference>
<dbReference type="PANTHER" id="PTHR21174:SF0">
    <property type="entry name" value="HD PHOSPHOHYDROLASE FAMILY PROTEIN-RELATED"/>
    <property type="match status" value="1"/>
</dbReference>
<protein>
    <submittedName>
        <fullName evidence="2">Uncharacterized protein</fullName>
    </submittedName>
</protein>
<dbReference type="InterPro" id="IPR036915">
    <property type="entry name" value="Cyclin-like_sf"/>
</dbReference>
<dbReference type="VEuPathDB" id="TriTrypDB:LdBPK_282390.1"/>